<dbReference type="InterPro" id="IPR046945">
    <property type="entry name" value="RHMD-like"/>
</dbReference>
<keyword evidence="3" id="KW-0460">Magnesium</keyword>
<gene>
    <name evidence="5" type="ORF">SSP24_67190</name>
</gene>
<dbReference type="Gene3D" id="3.30.390.10">
    <property type="entry name" value="Enolase-like, N-terminal domain"/>
    <property type="match status" value="1"/>
</dbReference>
<keyword evidence="6" id="KW-1185">Reference proteome</keyword>
<dbReference type="SFLD" id="SFLDS00001">
    <property type="entry name" value="Enolase"/>
    <property type="match status" value="1"/>
</dbReference>
<dbReference type="PANTHER" id="PTHR13794:SF58">
    <property type="entry name" value="MITOCHONDRIAL ENOLASE SUPERFAMILY MEMBER 1"/>
    <property type="match status" value="1"/>
</dbReference>
<feature type="domain" description="Mandelate racemase/muconate lactonizing enzyme C-terminal" evidence="4">
    <location>
        <begin position="150"/>
        <end position="246"/>
    </location>
</feature>
<dbReference type="GO" id="GO:0000287">
    <property type="term" value="F:magnesium ion binding"/>
    <property type="evidence" value="ECO:0007669"/>
    <property type="project" value="TreeGrafter"/>
</dbReference>
<sequence length="377" mass="41168">MQGVQAVRITEVECHPVRVPGASPPFVWRDGLLGSPSEGEAAVLRICTDEGVEGVAMSPRRGSGVILADLLDRVLRKELVGHDPLQREWLWHRMWELDRTEELPLYLLGLVDTALWDLAGRLADRPTWQMLGGYRTSIPAYASTVTYSSVEEYLDIADQALDLGYPAIKLHAWGDARRDARLSVALREHVGDDIPLMFDGSAGFDLPDAIYLGHALSDADYLWYEEPMREFSVTAYKRLADSVAVPLLVAETSDGAHMNSADFIQAGAATFGVRASTQLRGGFTGAMRTAHLADAYRLRAEVHGPEIPNRHLCMAISNTTYYESLVMGNPISRESGIDAHGLVHAPTGPGVALPAGLDYPPALQGFVDKETITPPRA</sequence>
<dbReference type="SUPFAM" id="SSF51604">
    <property type="entry name" value="Enolase C-terminal domain-like"/>
    <property type="match status" value="1"/>
</dbReference>
<proteinExistence type="predicted"/>
<dbReference type="SUPFAM" id="SSF54826">
    <property type="entry name" value="Enolase N-terminal domain-like"/>
    <property type="match status" value="1"/>
</dbReference>
<dbReference type="Proteomes" id="UP000317881">
    <property type="component" value="Unassembled WGS sequence"/>
</dbReference>
<evidence type="ECO:0000313" key="5">
    <source>
        <dbReference type="EMBL" id="GEC09064.1"/>
    </source>
</evidence>
<organism evidence="5 6">
    <name type="scientific">Streptomyces spinoverrucosus</name>
    <dbReference type="NCBI Taxonomy" id="284043"/>
    <lineage>
        <taxon>Bacteria</taxon>
        <taxon>Bacillati</taxon>
        <taxon>Actinomycetota</taxon>
        <taxon>Actinomycetes</taxon>
        <taxon>Kitasatosporales</taxon>
        <taxon>Streptomycetaceae</taxon>
        <taxon>Streptomyces</taxon>
    </lineage>
</organism>
<dbReference type="EMBL" id="BJND01000063">
    <property type="protein sequence ID" value="GEC09064.1"/>
    <property type="molecule type" value="Genomic_DNA"/>
</dbReference>
<dbReference type="AlphaFoldDB" id="A0A4Y3VQ46"/>
<dbReference type="Pfam" id="PF13378">
    <property type="entry name" value="MR_MLE_C"/>
    <property type="match status" value="1"/>
</dbReference>
<evidence type="ECO:0000256" key="3">
    <source>
        <dbReference type="ARBA" id="ARBA00022842"/>
    </source>
</evidence>
<dbReference type="GO" id="GO:0016836">
    <property type="term" value="F:hydro-lyase activity"/>
    <property type="evidence" value="ECO:0007669"/>
    <property type="project" value="TreeGrafter"/>
</dbReference>
<dbReference type="GO" id="GO:0016052">
    <property type="term" value="P:carbohydrate catabolic process"/>
    <property type="evidence" value="ECO:0007669"/>
    <property type="project" value="TreeGrafter"/>
</dbReference>
<dbReference type="InterPro" id="IPR029065">
    <property type="entry name" value="Enolase_C-like"/>
</dbReference>
<evidence type="ECO:0000259" key="4">
    <source>
        <dbReference type="SMART" id="SM00922"/>
    </source>
</evidence>
<evidence type="ECO:0000256" key="1">
    <source>
        <dbReference type="ARBA" id="ARBA00001946"/>
    </source>
</evidence>
<comment type="caution">
    <text evidence="5">The sequence shown here is derived from an EMBL/GenBank/DDBJ whole genome shotgun (WGS) entry which is preliminary data.</text>
</comment>
<dbReference type="InterPro" id="IPR013342">
    <property type="entry name" value="Mandelate_racemase_C"/>
</dbReference>
<evidence type="ECO:0000313" key="6">
    <source>
        <dbReference type="Proteomes" id="UP000317881"/>
    </source>
</evidence>
<name>A0A4Y3VQ46_9ACTN</name>
<keyword evidence="2" id="KW-0479">Metal-binding</keyword>
<dbReference type="Pfam" id="PF02746">
    <property type="entry name" value="MR_MLE_N"/>
    <property type="match status" value="1"/>
</dbReference>
<dbReference type="PANTHER" id="PTHR13794">
    <property type="entry name" value="ENOLASE SUPERFAMILY, MANDELATE RACEMASE"/>
    <property type="match status" value="1"/>
</dbReference>
<protein>
    <submittedName>
        <fullName evidence="5">Mandelate racemase</fullName>
    </submittedName>
</protein>
<evidence type="ECO:0000256" key="2">
    <source>
        <dbReference type="ARBA" id="ARBA00022723"/>
    </source>
</evidence>
<dbReference type="Gene3D" id="3.20.20.120">
    <property type="entry name" value="Enolase-like C-terminal domain"/>
    <property type="match status" value="1"/>
</dbReference>
<reference evidence="5 6" key="1">
    <citation type="submission" date="2019-06" db="EMBL/GenBank/DDBJ databases">
        <title>Whole genome shotgun sequence of Streptomyces spinoverrucosus NBRC 14228.</title>
        <authorList>
            <person name="Hosoyama A."/>
            <person name="Uohara A."/>
            <person name="Ohji S."/>
            <person name="Ichikawa N."/>
        </authorList>
    </citation>
    <scope>NUCLEOTIDE SEQUENCE [LARGE SCALE GENOMIC DNA]</scope>
    <source>
        <strain evidence="5 6">NBRC 14228</strain>
    </source>
</reference>
<dbReference type="InterPro" id="IPR029017">
    <property type="entry name" value="Enolase-like_N"/>
</dbReference>
<dbReference type="InterPro" id="IPR013341">
    <property type="entry name" value="Mandelate_racemase_N_dom"/>
</dbReference>
<dbReference type="SMART" id="SM00922">
    <property type="entry name" value="MR_MLE"/>
    <property type="match status" value="1"/>
</dbReference>
<accession>A0A4Y3VQ46</accession>
<comment type="cofactor">
    <cofactor evidence="1">
        <name>Mg(2+)</name>
        <dbReference type="ChEBI" id="CHEBI:18420"/>
    </cofactor>
</comment>
<dbReference type="InterPro" id="IPR036849">
    <property type="entry name" value="Enolase-like_C_sf"/>
</dbReference>